<dbReference type="OrthoDB" id="7874302at2"/>
<comment type="caution">
    <text evidence="1">The sequence shown here is derived from an EMBL/GenBank/DDBJ whole genome shotgun (WGS) entry which is preliminary data.</text>
</comment>
<dbReference type="RefSeq" id="WP_146516478.1">
    <property type="nucleotide sequence ID" value="NZ_SJPI01000002.1"/>
</dbReference>
<dbReference type="Proteomes" id="UP000316598">
    <property type="component" value="Unassembled WGS sequence"/>
</dbReference>
<proteinExistence type="predicted"/>
<protein>
    <submittedName>
        <fullName evidence="1">Uncharacterized protein</fullName>
    </submittedName>
</protein>
<organism evidence="1 2">
    <name type="scientific">Rubripirellula amarantea</name>
    <dbReference type="NCBI Taxonomy" id="2527999"/>
    <lineage>
        <taxon>Bacteria</taxon>
        <taxon>Pseudomonadati</taxon>
        <taxon>Planctomycetota</taxon>
        <taxon>Planctomycetia</taxon>
        <taxon>Pirellulales</taxon>
        <taxon>Pirellulaceae</taxon>
        <taxon>Rubripirellula</taxon>
    </lineage>
</organism>
<sequence>MCESDTWLSNHSINERFRQLLKSHFAEQPWENLFPNVKQQPNAEQERAKTLAILWQLRHNITHNTGLLTDSDARRLTLMVKEQVDAGVSINPDLRDLRYVKRFLVETADLTNRRVGLRLAALLTERHTEDSQLFTPQTIADAVSANFQMSLSVGGAAGNFS</sequence>
<dbReference type="EMBL" id="SJPI01000002">
    <property type="protein sequence ID" value="TWT51430.1"/>
    <property type="molecule type" value="Genomic_DNA"/>
</dbReference>
<gene>
    <name evidence="1" type="ORF">Pla22_42080</name>
</gene>
<accession>A0A5C5WL71</accession>
<evidence type="ECO:0000313" key="2">
    <source>
        <dbReference type="Proteomes" id="UP000316598"/>
    </source>
</evidence>
<evidence type="ECO:0000313" key="1">
    <source>
        <dbReference type="EMBL" id="TWT51430.1"/>
    </source>
</evidence>
<name>A0A5C5WL71_9BACT</name>
<reference evidence="1 2" key="1">
    <citation type="submission" date="2019-02" db="EMBL/GenBank/DDBJ databases">
        <title>Deep-cultivation of Planctomycetes and their phenomic and genomic characterization uncovers novel biology.</title>
        <authorList>
            <person name="Wiegand S."/>
            <person name="Jogler M."/>
            <person name="Boedeker C."/>
            <person name="Pinto D."/>
            <person name="Vollmers J."/>
            <person name="Rivas-Marin E."/>
            <person name="Kohn T."/>
            <person name="Peeters S.H."/>
            <person name="Heuer A."/>
            <person name="Rast P."/>
            <person name="Oberbeckmann S."/>
            <person name="Bunk B."/>
            <person name="Jeske O."/>
            <person name="Meyerdierks A."/>
            <person name="Storesund J.E."/>
            <person name="Kallscheuer N."/>
            <person name="Luecker S."/>
            <person name="Lage O.M."/>
            <person name="Pohl T."/>
            <person name="Merkel B.J."/>
            <person name="Hornburger P."/>
            <person name="Mueller R.-W."/>
            <person name="Bruemmer F."/>
            <person name="Labrenz M."/>
            <person name="Spormann A.M."/>
            <person name="Op Den Camp H."/>
            <person name="Overmann J."/>
            <person name="Amann R."/>
            <person name="Jetten M.S.M."/>
            <person name="Mascher T."/>
            <person name="Medema M.H."/>
            <person name="Devos D.P."/>
            <person name="Kaster A.-K."/>
            <person name="Ovreas L."/>
            <person name="Rohde M."/>
            <person name="Galperin M.Y."/>
            <person name="Jogler C."/>
        </authorList>
    </citation>
    <scope>NUCLEOTIDE SEQUENCE [LARGE SCALE GENOMIC DNA]</scope>
    <source>
        <strain evidence="1 2">Pla22</strain>
    </source>
</reference>
<dbReference type="AlphaFoldDB" id="A0A5C5WL71"/>
<keyword evidence="2" id="KW-1185">Reference proteome</keyword>